<sequence>MATNHVPVPVINEHHWFALRDGHRVQYSLCLSGLNSVSEWEFNKTYSTLCEAAPTKWNFHMAFKRISEKIYSCEAVLLKVATECKNANATFRIRLSVDEEDSRPAFVQEFLSVSEGNEAIVPHQDKKTVKIPQILPTEHAHVLNGDLFISVIITVTSCHQ</sequence>
<name>A0AAV1ZJ25_9ARAC</name>
<accession>A0AAV1ZJ25</accession>
<organism evidence="1 2">
    <name type="scientific">Larinioides sclopetarius</name>
    <dbReference type="NCBI Taxonomy" id="280406"/>
    <lineage>
        <taxon>Eukaryota</taxon>
        <taxon>Metazoa</taxon>
        <taxon>Ecdysozoa</taxon>
        <taxon>Arthropoda</taxon>
        <taxon>Chelicerata</taxon>
        <taxon>Arachnida</taxon>
        <taxon>Araneae</taxon>
        <taxon>Araneomorphae</taxon>
        <taxon>Entelegynae</taxon>
        <taxon>Araneoidea</taxon>
        <taxon>Araneidae</taxon>
        <taxon>Larinioides</taxon>
    </lineage>
</organism>
<dbReference type="AlphaFoldDB" id="A0AAV1ZJ25"/>
<comment type="caution">
    <text evidence="1">The sequence shown here is derived from an EMBL/GenBank/DDBJ whole genome shotgun (WGS) entry which is preliminary data.</text>
</comment>
<evidence type="ECO:0000313" key="2">
    <source>
        <dbReference type="Proteomes" id="UP001497382"/>
    </source>
</evidence>
<evidence type="ECO:0008006" key="3">
    <source>
        <dbReference type="Google" id="ProtNLM"/>
    </source>
</evidence>
<gene>
    <name evidence="1" type="ORF">LARSCL_LOCUS5183</name>
</gene>
<dbReference type="Proteomes" id="UP001497382">
    <property type="component" value="Unassembled WGS sequence"/>
</dbReference>
<reference evidence="1 2" key="1">
    <citation type="submission" date="2024-04" db="EMBL/GenBank/DDBJ databases">
        <authorList>
            <person name="Rising A."/>
            <person name="Reimegard J."/>
            <person name="Sonavane S."/>
            <person name="Akerstrom W."/>
            <person name="Nylinder S."/>
            <person name="Hedman E."/>
            <person name="Kallberg Y."/>
        </authorList>
    </citation>
    <scope>NUCLEOTIDE SEQUENCE [LARGE SCALE GENOMIC DNA]</scope>
</reference>
<protein>
    <recommendedName>
        <fullName evidence="3">MATH domain-containing protein</fullName>
    </recommendedName>
</protein>
<keyword evidence="2" id="KW-1185">Reference proteome</keyword>
<proteinExistence type="predicted"/>
<dbReference type="EMBL" id="CAXIEN010000047">
    <property type="protein sequence ID" value="CAL1270249.1"/>
    <property type="molecule type" value="Genomic_DNA"/>
</dbReference>
<evidence type="ECO:0000313" key="1">
    <source>
        <dbReference type="EMBL" id="CAL1270249.1"/>
    </source>
</evidence>